<reference evidence="7 8" key="1">
    <citation type="submission" date="2020-08" db="EMBL/GenBank/DDBJ databases">
        <title>Genomic Encyclopedia of Type Strains, Phase IV (KMG-IV): sequencing the most valuable type-strain genomes for metagenomic binning, comparative biology and taxonomic classification.</title>
        <authorList>
            <person name="Goeker M."/>
        </authorList>
    </citation>
    <scope>NUCLEOTIDE SEQUENCE [LARGE SCALE GENOMIC DNA]</scope>
    <source>
        <strain evidence="7 8">DSM 26189</strain>
    </source>
</reference>
<dbReference type="AlphaFoldDB" id="A0A7W6BCI1"/>
<keyword evidence="3" id="KW-0238">DNA-binding</keyword>
<evidence type="ECO:0000256" key="4">
    <source>
        <dbReference type="ARBA" id="ARBA00023163"/>
    </source>
</evidence>
<dbReference type="EMBL" id="JACIDT010000001">
    <property type="protein sequence ID" value="MBB3924350.1"/>
    <property type="molecule type" value="Genomic_DNA"/>
</dbReference>
<comment type="similarity">
    <text evidence="1">Belongs to the ner transcriptional regulatory family.</text>
</comment>
<dbReference type="GO" id="GO:0003677">
    <property type="term" value="F:DNA binding"/>
    <property type="evidence" value="ECO:0007669"/>
    <property type="project" value="UniProtKB-KW"/>
</dbReference>
<proteinExistence type="inferred from homology"/>
<evidence type="ECO:0000256" key="3">
    <source>
        <dbReference type="ARBA" id="ARBA00023125"/>
    </source>
</evidence>
<dbReference type="Proteomes" id="UP000571950">
    <property type="component" value="Unassembled WGS sequence"/>
</dbReference>
<evidence type="ECO:0000256" key="1">
    <source>
        <dbReference type="ARBA" id="ARBA00006157"/>
    </source>
</evidence>
<accession>A0A7W6BCI1</accession>
<dbReference type="InterPro" id="IPR038722">
    <property type="entry name" value="Ner_HTH_dom"/>
</dbReference>
<evidence type="ECO:0000313" key="8">
    <source>
        <dbReference type="Proteomes" id="UP000571950"/>
    </source>
</evidence>
<dbReference type="InterPro" id="IPR010982">
    <property type="entry name" value="Lambda_DNA-bd_dom_sf"/>
</dbReference>
<evidence type="ECO:0000256" key="5">
    <source>
        <dbReference type="SAM" id="MobiDB-lite"/>
    </source>
</evidence>
<dbReference type="Pfam" id="PF13693">
    <property type="entry name" value="HTH_35"/>
    <property type="match status" value="1"/>
</dbReference>
<organism evidence="7 8">
    <name type="scientific">Sphingobium jiangsuense</name>
    <dbReference type="NCBI Taxonomy" id="870476"/>
    <lineage>
        <taxon>Bacteria</taxon>
        <taxon>Pseudomonadati</taxon>
        <taxon>Pseudomonadota</taxon>
        <taxon>Alphaproteobacteria</taxon>
        <taxon>Sphingomonadales</taxon>
        <taxon>Sphingomonadaceae</taxon>
        <taxon>Sphingobium</taxon>
    </lineage>
</organism>
<dbReference type="Gene3D" id="1.10.260.40">
    <property type="entry name" value="lambda repressor-like DNA-binding domains"/>
    <property type="match status" value="1"/>
</dbReference>
<sequence>MKLSKMHPEDIKAAIRKRFMSVSAFERRFNLPAKSVHDLLRGRHSARVEEAIKSVISQPVSEFSKSEHSEYSQKDGDAHRLNNKTR</sequence>
<keyword evidence="2" id="KW-0805">Transcription regulation</keyword>
<evidence type="ECO:0000256" key="2">
    <source>
        <dbReference type="ARBA" id="ARBA00023015"/>
    </source>
</evidence>
<feature type="region of interest" description="Disordered" evidence="5">
    <location>
        <begin position="59"/>
        <end position="86"/>
    </location>
</feature>
<gene>
    <name evidence="7" type="ORF">GGR43_000044</name>
</gene>
<name>A0A7W6BCI1_9SPHN</name>
<dbReference type="RefSeq" id="WP_246343252.1">
    <property type="nucleotide sequence ID" value="NZ_BSPS01000067.1"/>
</dbReference>
<keyword evidence="4" id="KW-0804">Transcription</keyword>
<evidence type="ECO:0000259" key="6">
    <source>
        <dbReference type="Pfam" id="PF13693"/>
    </source>
</evidence>
<feature type="domain" description="Ner winged helix-turn-helix DNA-binding" evidence="6">
    <location>
        <begin position="6"/>
        <end position="62"/>
    </location>
</feature>
<keyword evidence="8" id="KW-1185">Reference proteome</keyword>
<feature type="compositionally biased region" description="Basic and acidic residues" evidence="5">
    <location>
        <begin position="64"/>
        <end position="80"/>
    </location>
</feature>
<comment type="caution">
    <text evidence="7">The sequence shown here is derived from an EMBL/GenBank/DDBJ whole genome shotgun (WGS) entry which is preliminary data.</text>
</comment>
<protein>
    <submittedName>
        <fullName evidence="7">Lambda repressor-like predicted transcriptional regulator</fullName>
    </submittedName>
</protein>
<evidence type="ECO:0000313" key="7">
    <source>
        <dbReference type="EMBL" id="MBB3924350.1"/>
    </source>
</evidence>